<reference evidence="1 2" key="1">
    <citation type="submission" date="2023-05" db="EMBL/GenBank/DDBJ databases">
        <title>B98-5 Cell Line De Novo Hybrid Assembly: An Optical Mapping Approach.</title>
        <authorList>
            <person name="Kananen K."/>
            <person name="Auerbach J.A."/>
            <person name="Kautto E."/>
            <person name="Blachly J.S."/>
        </authorList>
    </citation>
    <scope>NUCLEOTIDE SEQUENCE [LARGE SCALE GENOMIC DNA]</scope>
    <source>
        <strain evidence="1">B95-8</strain>
        <tissue evidence="1">Cell line</tissue>
    </source>
</reference>
<organism evidence="1 2">
    <name type="scientific">Saguinus oedipus</name>
    <name type="common">Cotton-top tamarin</name>
    <name type="synonym">Oedipomidas oedipus</name>
    <dbReference type="NCBI Taxonomy" id="9490"/>
    <lineage>
        <taxon>Eukaryota</taxon>
        <taxon>Metazoa</taxon>
        <taxon>Chordata</taxon>
        <taxon>Craniata</taxon>
        <taxon>Vertebrata</taxon>
        <taxon>Euteleostomi</taxon>
        <taxon>Mammalia</taxon>
        <taxon>Eutheria</taxon>
        <taxon>Euarchontoglires</taxon>
        <taxon>Primates</taxon>
        <taxon>Haplorrhini</taxon>
        <taxon>Platyrrhini</taxon>
        <taxon>Cebidae</taxon>
        <taxon>Callitrichinae</taxon>
        <taxon>Saguinus</taxon>
    </lineage>
</organism>
<keyword evidence="2" id="KW-1185">Reference proteome</keyword>
<protein>
    <submittedName>
        <fullName evidence="1">Annexin A11</fullName>
    </submittedName>
</protein>
<sequence length="52" mass="5528">MAGQSRDFLELYAAGENHLGTDESKFNAVLCSQSRAHLVAGKAGWVPLGPVK</sequence>
<evidence type="ECO:0000313" key="2">
    <source>
        <dbReference type="Proteomes" id="UP001266305"/>
    </source>
</evidence>
<comment type="caution">
    <text evidence="1">The sequence shown here is derived from an EMBL/GenBank/DDBJ whole genome shotgun (WGS) entry which is preliminary data.</text>
</comment>
<evidence type="ECO:0000313" key="1">
    <source>
        <dbReference type="EMBL" id="KAK2098186.1"/>
    </source>
</evidence>
<dbReference type="EMBL" id="JASSZA010000011">
    <property type="protein sequence ID" value="KAK2098186.1"/>
    <property type="molecule type" value="Genomic_DNA"/>
</dbReference>
<dbReference type="InterPro" id="IPR037104">
    <property type="entry name" value="Annexin_sf"/>
</dbReference>
<accession>A0ABQ9UM90</accession>
<dbReference type="SUPFAM" id="SSF47874">
    <property type="entry name" value="Annexin"/>
    <property type="match status" value="1"/>
</dbReference>
<name>A0ABQ9UM90_SAGOE</name>
<dbReference type="Gene3D" id="1.10.220.10">
    <property type="entry name" value="Annexin"/>
    <property type="match status" value="1"/>
</dbReference>
<gene>
    <name evidence="1" type="primary">ANXA11_1</name>
    <name evidence="1" type="ORF">P7K49_023637</name>
</gene>
<proteinExistence type="predicted"/>
<dbReference type="Proteomes" id="UP001266305">
    <property type="component" value="Unassembled WGS sequence"/>
</dbReference>